<protein>
    <submittedName>
        <fullName evidence="1">Uncharacterized protein</fullName>
    </submittedName>
</protein>
<evidence type="ECO:0000313" key="1">
    <source>
        <dbReference type="EMBL" id="QHT35737.1"/>
    </source>
</evidence>
<name>A0A6C0F2C9_9ZZZZ</name>
<sequence length="117" mass="13370">MPIILISVDSENKNLVEFDKMQDVIVDIMMESTDPRSNAIGDLLSKKMCIVNRLTIDRLNERGPDESELDARVRLQAAVNVIRQMNVRTGIIISHLSVFNSWDKEAIKDEWDVIAMK</sequence>
<organism evidence="1">
    <name type="scientific">viral metagenome</name>
    <dbReference type="NCBI Taxonomy" id="1070528"/>
    <lineage>
        <taxon>unclassified sequences</taxon>
        <taxon>metagenomes</taxon>
        <taxon>organismal metagenomes</taxon>
    </lineage>
</organism>
<accession>A0A6C0F2C9</accession>
<dbReference type="AlphaFoldDB" id="A0A6C0F2C9"/>
<proteinExistence type="predicted"/>
<dbReference type="EMBL" id="MN739026">
    <property type="protein sequence ID" value="QHT35737.1"/>
    <property type="molecule type" value="Genomic_DNA"/>
</dbReference>
<reference evidence="1" key="1">
    <citation type="journal article" date="2020" name="Nature">
        <title>Giant virus diversity and host interactions through global metagenomics.</title>
        <authorList>
            <person name="Schulz F."/>
            <person name="Roux S."/>
            <person name="Paez-Espino D."/>
            <person name="Jungbluth S."/>
            <person name="Walsh D.A."/>
            <person name="Denef V.J."/>
            <person name="McMahon K.D."/>
            <person name="Konstantinidis K.T."/>
            <person name="Eloe-Fadrosh E.A."/>
            <person name="Kyrpides N.C."/>
            <person name="Woyke T."/>
        </authorList>
    </citation>
    <scope>NUCLEOTIDE SEQUENCE</scope>
    <source>
        <strain evidence="1">GVMAG-M-3300009181-41</strain>
    </source>
</reference>